<dbReference type="InterPro" id="IPR029426">
    <property type="entry name" value="FAM86_N"/>
</dbReference>
<dbReference type="GO" id="GO:0008276">
    <property type="term" value="F:protein methyltransferase activity"/>
    <property type="evidence" value="ECO:0007669"/>
    <property type="project" value="UniProtKB-ARBA"/>
</dbReference>
<keyword evidence="2" id="KW-0489">Methyltransferase</keyword>
<dbReference type="PANTHER" id="PTHR14614">
    <property type="entry name" value="HEPATOCELLULAR CARCINOMA-ASSOCIATED ANTIGEN"/>
    <property type="match status" value="1"/>
</dbReference>
<dbReference type="GO" id="GO:0032259">
    <property type="term" value="P:methylation"/>
    <property type="evidence" value="ECO:0007669"/>
    <property type="project" value="UniProtKB-KW"/>
</dbReference>
<dbReference type="AlphaFoldDB" id="A0A8B7W2E5"/>
<keyword evidence="6" id="KW-1185">Reference proteome</keyword>
<keyword evidence="3" id="KW-0808">Transferase</keyword>
<dbReference type="GO" id="GO:0032991">
    <property type="term" value="C:protein-containing complex"/>
    <property type="evidence" value="ECO:0007669"/>
    <property type="project" value="TreeGrafter"/>
</dbReference>
<protein>
    <submittedName>
        <fullName evidence="7">Protein-lysine N-methyltransferase EEF2KMT</fullName>
    </submittedName>
</protein>
<evidence type="ECO:0000313" key="7">
    <source>
        <dbReference type="RefSeq" id="XP_020038053.1"/>
    </source>
</evidence>
<dbReference type="KEGG" id="ccan:109698327"/>
<sequence>MAPEESVEVADLLRSFERRFLAARALCLFPWQSLEEKLRSSSDSELLLDILQKTVRHPVCARHPPSVKYTRCFLSELIKKHEAVHTEPLDELYEALAEVLTAKESTRCYRSYLLPSGASVTLAESTAMVSHGTTGLVTWDAALYLAEWAVENPAAFAQRTVLELGSGAGLTGLAICKMCHPRAYVFSDCHSRVLQQLRGNVALNGFSAEPDAAVNPESPLVTVAQLDWDVATVPQLSAFQPDIVIAADVLYCPEVTLSLVRVLQKLSACRTDHTPDIYVAFTVRNPETYQLFTTELGQARISWEVVSPHARKLFPYEEHSELGILKLTPQAPSTSLPWDGLSCGKLPPPLHLRI</sequence>
<comment type="similarity">
    <text evidence="1">Belongs to the class I-like SAM-binding methyltransferase superfamily. EEF2KMT family.</text>
</comment>
<dbReference type="Proteomes" id="UP001732720">
    <property type="component" value="Chromosome 17"/>
</dbReference>
<reference evidence="7" key="1">
    <citation type="submission" date="2025-08" db="UniProtKB">
        <authorList>
            <consortium name="RefSeq"/>
        </authorList>
    </citation>
    <scope>IDENTIFICATION</scope>
    <source>
        <tissue evidence="7">Leukocyte</tissue>
    </source>
</reference>
<evidence type="ECO:0000313" key="6">
    <source>
        <dbReference type="Proteomes" id="UP001732720"/>
    </source>
</evidence>
<dbReference type="PANTHER" id="PTHR14614:SF130">
    <property type="entry name" value="PROTEIN-LYSINE N-METHYLTRANSFERASE EEF2KMT"/>
    <property type="match status" value="1"/>
</dbReference>
<name>A0A8B7W2E5_CASCN</name>
<accession>A0A8B7W2E5</accession>
<evidence type="ECO:0000256" key="2">
    <source>
        <dbReference type="ARBA" id="ARBA00022603"/>
    </source>
</evidence>
<dbReference type="OrthoDB" id="194386at2759"/>
<gene>
    <name evidence="7" type="primary">Eef2kmt</name>
</gene>
<evidence type="ECO:0000256" key="3">
    <source>
        <dbReference type="ARBA" id="ARBA00022679"/>
    </source>
</evidence>
<dbReference type="Pfam" id="PF10294">
    <property type="entry name" value="Methyltransf_16"/>
    <property type="match status" value="1"/>
</dbReference>
<keyword evidence="4" id="KW-0949">S-adenosyl-L-methionine</keyword>
<dbReference type="GeneID" id="109698327"/>
<dbReference type="Gene3D" id="3.40.50.150">
    <property type="entry name" value="Vaccinia Virus protein VP39"/>
    <property type="match status" value="1"/>
</dbReference>
<dbReference type="RefSeq" id="XP_020038053.1">
    <property type="nucleotide sequence ID" value="XM_020182464.2"/>
</dbReference>
<dbReference type="SUPFAM" id="SSF53335">
    <property type="entry name" value="S-adenosyl-L-methionine-dependent methyltransferases"/>
    <property type="match status" value="1"/>
</dbReference>
<dbReference type="InterPro" id="IPR019410">
    <property type="entry name" value="Methyltransf_16"/>
</dbReference>
<proteinExistence type="inferred from homology"/>
<evidence type="ECO:0000256" key="1">
    <source>
        <dbReference type="ARBA" id="ARBA00005511"/>
    </source>
</evidence>
<dbReference type="CTD" id="196483"/>
<feature type="domain" description="FAM86 N-terminal" evidence="5">
    <location>
        <begin position="11"/>
        <end position="99"/>
    </location>
</feature>
<evidence type="ECO:0000256" key="4">
    <source>
        <dbReference type="ARBA" id="ARBA00022691"/>
    </source>
</evidence>
<dbReference type="Pfam" id="PF14904">
    <property type="entry name" value="FAM86"/>
    <property type="match status" value="1"/>
</dbReference>
<dbReference type="RefSeq" id="XP_020038053.1">
    <property type="nucleotide sequence ID" value="XM_020182464.1"/>
</dbReference>
<organism evidence="7">
    <name type="scientific">Castor canadensis</name>
    <name type="common">American beaver</name>
    <dbReference type="NCBI Taxonomy" id="51338"/>
    <lineage>
        <taxon>Eukaryota</taxon>
        <taxon>Metazoa</taxon>
        <taxon>Chordata</taxon>
        <taxon>Craniata</taxon>
        <taxon>Vertebrata</taxon>
        <taxon>Euteleostomi</taxon>
        <taxon>Mammalia</taxon>
        <taxon>Eutheria</taxon>
        <taxon>Euarchontoglires</taxon>
        <taxon>Glires</taxon>
        <taxon>Rodentia</taxon>
        <taxon>Castorimorpha</taxon>
        <taxon>Castoridae</taxon>
        <taxon>Castor</taxon>
    </lineage>
</organism>
<dbReference type="InterPro" id="IPR029063">
    <property type="entry name" value="SAM-dependent_MTases_sf"/>
</dbReference>
<evidence type="ECO:0000259" key="5">
    <source>
        <dbReference type="Pfam" id="PF14904"/>
    </source>
</evidence>